<keyword evidence="9" id="KW-1185">Reference proteome</keyword>
<dbReference type="NCBIfam" id="NF003312">
    <property type="entry name" value="PRK04313.1"/>
    <property type="match status" value="1"/>
</dbReference>
<accession>A0A7J7IFP1</accession>
<dbReference type="InterPro" id="IPR041982">
    <property type="entry name" value="Ribosomal_eS4_KOW"/>
</dbReference>
<dbReference type="SUPFAM" id="SSF55174">
    <property type="entry name" value="Alpha-L RNA-binding motif"/>
    <property type="match status" value="1"/>
</dbReference>
<dbReference type="GO" id="GO:0019843">
    <property type="term" value="F:rRNA binding"/>
    <property type="evidence" value="ECO:0007669"/>
    <property type="project" value="UniProtKB-UniRule"/>
</dbReference>
<dbReference type="InterPro" id="IPR018199">
    <property type="entry name" value="Ribosomal_eS4_N_CS"/>
</dbReference>
<keyword evidence="3 6" id="KW-0694">RNA-binding</keyword>
<name>A0A7J7IFP1_9RHOD</name>
<dbReference type="OrthoDB" id="1109245at2759"/>
<dbReference type="Gene3D" id="2.40.50.740">
    <property type="match status" value="1"/>
</dbReference>
<dbReference type="PANTHER" id="PTHR11581">
    <property type="entry name" value="30S/40S RIBOSOMAL PROTEIN S4"/>
    <property type="match status" value="1"/>
</dbReference>
<evidence type="ECO:0000256" key="4">
    <source>
        <dbReference type="ARBA" id="ARBA00022980"/>
    </source>
</evidence>
<dbReference type="PROSITE" id="PS50889">
    <property type="entry name" value="S4"/>
    <property type="match status" value="1"/>
</dbReference>
<evidence type="ECO:0000256" key="5">
    <source>
        <dbReference type="ARBA" id="ARBA00023274"/>
    </source>
</evidence>
<dbReference type="EMBL" id="VWRR01000014">
    <property type="protein sequence ID" value="KAF6001560.1"/>
    <property type="molecule type" value="Genomic_DNA"/>
</dbReference>
<comment type="similarity">
    <text evidence="1 6">Belongs to the eukaryotic ribosomal protein eS4 family.</text>
</comment>
<dbReference type="InterPro" id="IPR013843">
    <property type="entry name" value="Ribosomal_eS4_N"/>
</dbReference>
<evidence type="ECO:0000256" key="2">
    <source>
        <dbReference type="ARBA" id="ARBA00022730"/>
    </source>
</evidence>
<dbReference type="InterPro" id="IPR036986">
    <property type="entry name" value="S4_RNA-bd_sf"/>
</dbReference>
<reference evidence="8 9" key="1">
    <citation type="journal article" date="2020" name="J. Phycol.">
        <title>Comparative genome analysis reveals Cyanidiococcus gen. nov., a new extremophilic red algal genus sister to Cyanidioschyzon (Cyanidioschyzonaceae, Rhodophyta).</title>
        <authorList>
            <person name="Liu S.-L."/>
            <person name="Chiang Y.-R."/>
            <person name="Yoon H.S."/>
            <person name="Fu H.-Y."/>
        </authorList>
    </citation>
    <scope>NUCLEOTIDE SEQUENCE [LARGE SCALE GENOMIC DNA]</scope>
    <source>
        <strain evidence="8 9">THAL066</strain>
    </source>
</reference>
<dbReference type="CDD" id="cd06087">
    <property type="entry name" value="KOW_RPS4"/>
    <property type="match status" value="1"/>
</dbReference>
<evidence type="ECO:0000256" key="1">
    <source>
        <dbReference type="ARBA" id="ARBA00007500"/>
    </source>
</evidence>
<dbReference type="FunFam" id="2.30.30.30:FF:000005">
    <property type="entry name" value="40S ribosomal protein S4"/>
    <property type="match status" value="1"/>
</dbReference>
<dbReference type="InterPro" id="IPR032277">
    <property type="entry name" value="Ribosomal_eS4_C"/>
</dbReference>
<dbReference type="Gene3D" id="3.10.290.10">
    <property type="entry name" value="RNA-binding S4 domain"/>
    <property type="match status" value="1"/>
</dbReference>
<dbReference type="InterPro" id="IPR038237">
    <property type="entry name" value="Ribosomal_eS4_central_sf"/>
</dbReference>
<evidence type="ECO:0000256" key="3">
    <source>
        <dbReference type="ARBA" id="ARBA00022884"/>
    </source>
</evidence>
<dbReference type="CDD" id="cd00165">
    <property type="entry name" value="S4"/>
    <property type="match status" value="1"/>
</dbReference>
<proteinExistence type="inferred from homology"/>
<dbReference type="Gene3D" id="2.30.30.30">
    <property type="match status" value="1"/>
</dbReference>
<evidence type="ECO:0000313" key="9">
    <source>
        <dbReference type="Proteomes" id="UP000530660"/>
    </source>
</evidence>
<dbReference type="InterPro" id="IPR000876">
    <property type="entry name" value="Ribosomal_eS4"/>
</dbReference>
<dbReference type="GO" id="GO:0022627">
    <property type="term" value="C:cytosolic small ribosomal subunit"/>
    <property type="evidence" value="ECO:0007669"/>
    <property type="project" value="TreeGrafter"/>
</dbReference>
<dbReference type="Pfam" id="PF16121">
    <property type="entry name" value="40S_S4_C"/>
    <property type="match status" value="1"/>
</dbReference>
<evidence type="ECO:0000313" key="8">
    <source>
        <dbReference type="EMBL" id="KAF6001560.1"/>
    </source>
</evidence>
<dbReference type="AlphaFoldDB" id="A0A7J7IFP1"/>
<evidence type="ECO:0000259" key="7">
    <source>
        <dbReference type="SMART" id="SM00363"/>
    </source>
</evidence>
<dbReference type="InterPro" id="IPR013845">
    <property type="entry name" value="Ribosomal_eS4_central_region"/>
</dbReference>
<dbReference type="GO" id="GO:0003735">
    <property type="term" value="F:structural constituent of ribosome"/>
    <property type="evidence" value="ECO:0007669"/>
    <property type="project" value="UniProtKB-UniRule"/>
</dbReference>
<evidence type="ECO:0000256" key="6">
    <source>
        <dbReference type="PIRNR" id="PIRNR002116"/>
    </source>
</evidence>
<dbReference type="PANTHER" id="PTHR11581:SF0">
    <property type="entry name" value="SMALL RIBOSOMAL SUBUNIT PROTEIN ES4"/>
    <property type="match status" value="1"/>
</dbReference>
<feature type="domain" description="RNA-binding S4" evidence="7">
    <location>
        <begin position="42"/>
        <end position="106"/>
    </location>
</feature>
<keyword evidence="4 6" id="KW-0689">Ribosomal protein</keyword>
<dbReference type="PIRSF" id="PIRSF002116">
    <property type="entry name" value="Ribosomal_S4"/>
    <property type="match status" value="1"/>
</dbReference>
<dbReference type="FunFam" id="2.40.50.740:FF:000001">
    <property type="entry name" value="40S ribosomal protein S4"/>
    <property type="match status" value="1"/>
</dbReference>
<dbReference type="InterPro" id="IPR014722">
    <property type="entry name" value="Rib_uL2_dom2"/>
</dbReference>
<keyword evidence="2 6" id="KW-0699">rRNA-binding</keyword>
<dbReference type="Pfam" id="PF01479">
    <property type="entry name" value="S4"/>
    <property type="match status" value="1"/>
</dbReference>
<dbReference type="SMART" id="SM00363">
    <property type="entry name" value="S4"/>
    <property type="match status" value="1"/>
</dbReference>
<organism evidence="8 9">
    <name type="scientific">Cyanidiococcus yangmingshanensis</name>
    <dbReference type="NCBI Taxonomy" id="2690220"/>
    <lineage>
        <taxon>Eukaryota</taxon>
        <taxon>Rhodophyta</taxon>
        <taxon>Bangiophyceae</taxon>
        <taxon>Cyanidiales</taxon>
        <taxon>Cyanidiaceae</taxon>
        <taxon>Cyanidiococcus</taxon>
    </lineage>
</organism>
<dbReference type="Proteomes" id="UP000530660">
    <property type="component" value="Unassembled WGS sequence"/>
</dbReference>
<dbReference type="PROSITE" id="PS00528">
    <property type="entry name" value="RIBOSOMAL_S4E"/>
    <property type="match status" value="1"/>
</dbReference>
<gene>
    <name evidence="8" type="primary">RPS4X</name>
    <name evidence="8" type="ORF">F1559_003281</name>
</gene>
<protein>
    <recommendedName>
        <fullName evidence="6">40S ribosomal protein S4</fullName>
    </recommendedName>
</protein>
<dbReference type="GO" id="GO:0006412">
    <property type="term" value="P:translation"/>
    <property type="evidence" value="ECO:0007669"/>
    <property type="project" value="InterPro"/>
</dbReference>
<dbReference type="Pfam" id="PF00900">
    <property type="entry name" value="Ribosomal_S4e"/>
    <property type="match status" value="1"/>
</dbReference>
<comment type="caution">
    <text evidence="8">The sequence shown here is derived from an EMBL/GenBank/DDBJ whole genome shotgun (WGS) entry which is preliminary data.</text>
</comment>
<dbReference type="HAMAP" id="MF_00485">
    <property type="entry name" value="Ribosomal_eS4"/>
    <property type="match status" value="1"/>
</dbReference>
<dbReference type="FunFam" id="3.10.290.10:FF:000002">
    <property type="entry name" value="40S ribosomal protein S4"/>
    <property type="match status" value="1"/>
</dbReference>
<dbReference type="InterPro" id="IPR002942">
    <property type="entry name" value="S4_RNA-bd"/>
</dbReference>
<keyword evidence="5 6" id="KW-0687">Ribonucleoprotein</keyword>
<sequence length="257" mass="29272">MARGPKKHLKRLAAPRHWMLAKLGGIWAPRPSAGPHKLRECLPLIIILRNRLKYALTGREAIQILMQRLVRVDGKVRTDRTFPAGFMDVIRIEKTNETFRLLYDTKGRFVLHRITPEEGKYKLCRIKRQQLGARGIPYIVTHDGRTIRYPDPLIRVHDTVVLDIETGKITEFVKFDVGALCMITGGHNIGRVGVVQHREKHPGATEIVHLRDAAGREFATKISNVFVIGRDKPLVSLPRGKGVKLTVQEERERRGLL</sequence>
<dbReference type="Pfam" id="PF08071">
    <property type="entry name" value="RS4NT"/>
    <property type="match status" value="1"/>
</dbReference>